<keyword evidence="2" id="KW-1185">Reference proteome</keyword>
<organism evidence="1 2">
    <name type="scientific">Hyphobacterium marinum</name>
    <dbReference type="NCBI Taxonomy" id="3116574"/>
    <lineage>
        <taxon>Bacteria</taxon>
        <taxon>Pseudomonadati</taxon>
        <taxon>Pseudomonadota</taxon>
        <taxon>Alphaproteobacteria</taxon>
        <taxon>Maricaulales</taxon>
        <taxon>Maricaulaceae</taxon>
        <taxon>Hyphobacterium</taxon>
    </lineage>
</organism>
<accession>A0ABU7LVY1</accession>
<name>A0ABU7LVY1_9PROT</name>
<dbReference type="RefSeq" id="WP_330195206.1">
    <property type="nucleotide sequence ID" value="NZ_JAZDRO010000001.1"/>
</dbReference>
<dbReference type="Proteomes" id="UP001310692">
    <property type="component" value="Unassembled WGS sequence"/>
</dbReference>
<sequence length="263" mass="27031">MTDGAGLVLRRSVGPATGLVLSRPDRGNALTPALLDDLLTAIGSADRNRPLVVSGAGKAFSSGGDILGFLAHAGDPEALAAHGRTLVDGLNDVILALQAFPAPVLAAVNGPLTGGSLGLALAADRIIMADTAFVQPWYAAMGFAPDGGWTALLPARIGSARTHAWIAGNDRLDAATCLAMGVCDRVCSASDFASAMETEARTLASADTATLQASRRLLRPAEADLRAELEAERTAFLDCLLRPETIARMRAFAASGRTAKEAG</sequence>
<evidence type="ECO:0000313" key="1">
    <source>
        <dbReference type="EMBL" id="MEE2565674.1"/>
    </source>
</evidence>
<comment type="caution">
    <text evidence="1">The sequence shown here is derived from an EMBL/GenBank/DDBJ whole genome shotgun (WGS) entry which is preliminary data.</text>
</comment>
<dbReference type="SUPFAM" id="SSF52096">
    <property type="entry name" value="ClpP/crotonase"/>
    <property type="match status" value="1"/>
</dbReference>
<dbReference type="PANTHER" id="PTHR43459:SF1">
    <property type="entry name" value="EG:BACN32G11.4 PROTEIN"/>
    <property type="match status" value="1"/>
</dbReference>
<dbReference type="Gene3D" id="3.90.226.10">
    <property type="entry name" value="2-enoyl-CoA Hydratase, Chain A, domain 1"/>
    <property type="match status" value="1"/>
</dbReference>
<evidence type="ECO:0000313" key="2">
    <source>
        <dbReference type="Proteomes" id="UP001310692"/>
    </source>
</evidence>
<dbReference type="Pfam" id="PF00378">
    <property type="entry name" value="ECH_1"/>
    <property type="match status" value="1"/>
</dbReference>
<protein>
    <submittedName>
        <fullName evidence="1">Enoyl-CoA hydratase/isomerase family protein</fullName>
    </submittedName>
</protein>
<dbReference type="PANTHER" id="PTHR43459">
    <property type="entry name" value="ENOYL-COA HYDRATASE"/>
    <property type="match status" value="1"/>
</dbReference>
<dbReference type="InterPro" id="IPR001753">
    <property type="entry name" value="Enoyl-CoA_hydra/iso"/>
</dbReference>
<dbReference type="CDD" id="cd06558">
    <property type="entry name" value="crotonase-like"/>
    <property type="match status" value="1"/>
</dbReference>
<dbReference type="InterPro" id="IPR029045">
    <property type="entry name" value="ClpP/crotonase-like_dom_sf"/>
</dbReference>
<gene>
    <name evidence="1" type="ORF">V0U35_03200</name>
</gene>
<proteinExistence type="predicted"/>
<reference evidence="1 2" key="1">
    <citation type="submission" date="2024-01" db="EMBL/GenBank/DDBJ databases">
        <title>Hyphobacterium bacterium isolated from marine sediment.</title>
        <authorList>
            <person name="Zhao S."/>
        </authorList>
    </citation>
    <scope>NUCLEOTIDE SEQUENCE [LARGE SCALE GENOMIC DNA]</scope>
    <source>
        <strain evidence="1 2">Y60-23</strain>
    </source>
</reference>
<dbReference type="EMBL" id="JAZDRO010000001">
    <property type="protein sequence ID" value="MEE2565674.1"/>
    <property type="molecule type" value="Genomic_DNA"/>
</dbReference>